<dbReference type="Proteomes" id="UP000603904">
    <property type="component" value="Unassembled WGS sequence"/>
</dbReference>
<proteinExistence type="predicted"/>
<keyword evidence="3" id="KW-1185">Reference proteome</keyword>
<evidence type="ECO:0000313" key="2">
    <source>
        <dbReference type="EMBL" id="GIH41471.1"/>
    </source>
</evidence>
<evidence type="ECO:0008006" key="4">
    <source>
        <dbReference type="Google" id="ProtNLM"/>
    </source>
</evidence>
<dbReference type="Gene3D" id="2.60.120.200">
    <property type="match status" value="1"/>
</dbReference>
<keyword evidence="1" id="KW-0732">Signal</keyword>
<feature type="signal peptide" evidence="1">
    <location>
        <begin position="1"/>
        <end position="32"/>
    </location>
</feature>
<organism evidence="2 3">
    <name type="scientific">Microbispora corallina</name>
    <dbReference type="NCBI Taxonomy" id="83302"/>
    <lineage>
        <taxon>Bacteria</taxon>
        <taxon>Bacillati</taxon>
        <taxon>Actinomycetota</taxon>
        <taxon>Actinomycetes</taxon>
        <taxon>Streptosporangiales</taxon>
        <taxon>Streptosporangiaceae</taxon>
        <taxon>Microbispora</taxon>
    </lineage>
</organism>
<reference evidence="2 3" key="1">
    <citation type="submission" date="2021-01" db="EMBL/GenBank/DDBJ databases">
        <title>Whole genome shotgun sequence of Microbispora corallina NBRC 16416.</title>
        <authorList>
            <person name="Komaki H."/>
            <person name="Tamura T."/>
        </authorList>
    </citation>
    <scope>NUCLEOTIDE SEQUENCE [LARGE SCALE GENOMIC DNA]</scope>
    <source>
        <strain evidence="2 3">NBRC 16416</strain>
    </source>
</reference>
<dbReference type="Pfam" id="PF14099">
    <property type="entry name" value="Polysacc_lyase"/>
    <property type="match status" value="1"/>
</dbReference>
<sequence>MTRTRALPPALCGLALLGALSPALSPASPAHAASWQLRWSPSAAKDGLAAFEGVEDDRAGSHPGVTHIYVQGDAYRFDMHMRDRDSSTDRQRQEVKGMRSPAGGPYLVWKKGQTWRLTYAMYIPGSLKATTTFTHIMQMKMPGNDSSPILTTSLRRYGSTPKIELKVENSGNALVGAADLAPLQNKWINVEFEMRIDDAPNGTVHWVIRDGSTTVLDATKTKLDTWLSDRVRPKWGIYRSLGDKSGSLQDCYLLLRDLKAYQLA</sequence>
<accession>A0ABQ4G326</accession>
<dbReference type="RefSeq" id="WP_204058802.1">
    <property type="nucleotide sequence ID" value="NZ_BAAAGP010000020.1"/>
</dbReference>
<evidence type="ECO:0000256" key="1">
    <source>
        <dbReference type="SAM" id="SignalP"/>
    </source>
</evidence>
<gene>
    <name evidence="2" type="ORF">Mco01_44710</name>
</gene>
<dbReference type="InterPro" id="IPR025975">
    <property type="entry name" value="Polysacc_lyase"/>
</dbReference>
<comment type="caution">
    <text evidence="2">The sequence shown here is derived from an EMBL/GenBank/DDBJ whole genome shotgun (WGS) entry which is preliminary data.</text>
</comment>
<evidence type="ECO:0000313" key="3">
    <source>
        <dbReference type="Proteomes" id="UP000603904"/>
    </source>
</evidence>
<protein>
    <recommendedName>
        <fullName evidence="4">Tat pathway signal sequence domain protein</fullName>
    </recommendedName>
</protein>
<dbReference type="EMBL" id="BOOC01000022">
    <property type="protein sequence ID" value="GIH41471.1"/>
    <property type="molecule type" value="Genomic_DNA"/>
</dbReference>
<feature type="chain" id="PRO_5046108647" description="Tat pathway signal sequence domain protein" evidence="1">
    <location>
        <begin position="33"/>
        <end position="264"/>
    </location>
</feature>
<name>A0ABQ4G326_9ACTN</name>